<protein>
    <recommendedName>
        <fullName evidence="4">Lipoprotein</fullName>
    </recommendedName>
</protein>
<evidence type="ECO:0000313" key="2">
    <source>
        <dbReference type="EMBL" id="UOQ52026.1"/>
    </source>
</evidence>
<evidence type="ECO:0008006" key="4">
    <source>
        <dbReference type="Google" id="ProtNLM"/>
    </source>
</evidence>
<feature type="signal peptide" evidence="1">
    <location>
        <begin position="1"/>
        <end position="24"/>
    </location>
</feature>
<keyword evidence="1" id="KW-0732">Signal</keyword>
<keyword evidence="3" id="KW-1185">Reference proteome</keyword>
<dbReference type="PROSITE" id="PS51257">
    <property type="entry name" value="PROKAR_LIPOPROTEIN"/>
    <property type="match status" value="1"/>
</dbReference>
<dbReference type="RefSeq" id="WP_244715625.1">
    <property type="nucleotide sequence ID" value="NZ_CP095049.1"/>
</dbReference>
<sequence>MRLLTTITAASVLVSLLASCQSNSSSKDQDPTPTAAQGYLKVNFDGQTKVYSDARISVGQMGSIKSLTITAGSTSKDYLTISVFGSTPGNYPYRTDLNIYEQVSQVEYQIHDTKFNNYKALLCPTTSDYYSTTGQVQLTEYVAGKRAKGTFSGELLDQNAEDECSKAGKSFSGEFSVVAP</sequence>
<reference evidence="2 3" key="1">
    <citation type="submission" date="2022-04" db="EMBL/GenBank/DDBJ databases">
        <title>Hymenobacter sp. isolated from the air.</title>
        <authorList>
            <person name="Won M."/>
            <person name="Lee C.-M."/>
            <person name="Woen H.-Y."/>
            <person name="Kwon S.-W."/>
        </authorList>
    </citation>
    <scope>NUCLEOTIDE SEQUENCE [LARGE SCALE GENOMIC DNA]</scope>
    <source>
        <strain evidence="3">5116 S-27</strain>
    </source>
</reference>
<organism evidence="2 3">
    <name type="scientific">Hymenobacter cellulosivorans</name>
    <dbReference type="NCBI Taxonomy" id="2932249"/>
    <lineage>
        <taxon>Bacteria</taxon>
        <taxon>Pseudomonadati</taxon>
        <taxon>Bacteroidota</taxon>
        <taxon>Cytophagia</taxon>
        <taxon>Cytophagales</taxon>
        <taxon>Hymenobacteraceae</taxon>
        <taxon>Hymenobacter</taxon>
    </lineage>
</organism>
<name>A0ABY4F5U1_9BACT</name>
<proteinExistence type="predicted"/>
<gene>
    <name evidence="2" type="ORF">MUN80_19960</name>
</gene>
<dbReference type="Proteomes" id="UP000831785">
    <property type="component" value="Chromosome"/>
</dbReference>
<dbReference type="EMBL" id="CP095049">
    <property type="protein sequence ID" value="UOQ52026.1"/>
    <property type="molecule type" value="Genomic_DNA"/>
</dbReference>
<accession>A0ABY4F5U1</accession>
<feature type="chain" id="PRO_5046407240" description="Lipoprotein" evidence="1">
    <location>
        <begin position="25"/>
        <end position="180"/>
    </location>
</feature>
<evidence type="ECO:0000313" key="3">
    <source>
        <dbReference type="Proteomes" id="UP000831785"/>
    </source>
</evidence>
<evidence type="ECO:0000256" key="1">
    <source>
        <dbReference type="SAM" id="SignalP"/>
    </source>
</evidence>